<dbReference type="RefSeq" id="WP_218323554.1">
    <property type="nucleotide sequence ID" value="NZ_JAEEGC010000178.1"/>
</dbReference>
<protein>
    <submittedName>
        <fullName evidence="1">TIGR04540 family protein</fullName>
    </submittedName>
</protein>
<dbReference type="EMBL" id="JAEEGC010000178">
    <property type="protein sequence ID" value="MBV7276434.1"/>
    <property type="molecule type" value="Genomic_DNA"/>
</dbReference>
<accession>A0A949U4S8</accession>
<keyword evidence="2" id="KW-1185">Reference proteome</keyword>
<comment type="caution">
    <text evidence="1">The sequence shown here is derived from an EMBL/GenBank/DDBJ whole genome shotgun (WGS) entry which is preliminary data.</text>
</comment>
<reference evidence="1" key="1">
    <citation type="submission" date="2020-12" db="EMBL/GenBank/DDBJ databases">
        <title>Clostridium thailandense sp. nov., a novel acetogenic bacterium isolated from peat land soil in Thailand.</title>
        <authorList>
            <person name="Chaikitkaew S."/>
            <person name="Birkeland N.K."/>
        </authorList>
    </citation>
    <scope>NUCLEOTIDE SEQUENCE</scope>
    <source>
        <strain evidence="1">PL3</strain>
    </source>
</reference>
<evidence type="ECO:0000313" key="2">
    <source>
        <dbReference type="Proteomes" id="UP000694308"/>
    </source>
</evidence>
<proteinExistence type="predicted"/>
<dbReference type="InterPro" id="IPR030902">
    <property type="entry name" value="CLB_0814_fam"/>
</dbReference>
<dbReference type="NCBIfam" id="TIGR04540">
    <property type="entry name" value="CLB_0814_fam"/>
    <property type="match status" value="1"/>
</dbReference>
<evidence type="ECO:0000313" key="1">
    <source>
        <dbReference type="EMBL" id="MBV7276434.1"/>
    </source>
</evidence>
<organism evidence="1 2">
    <name type="scientific">Clostridium thailandense</name>
    <dbReference type="NCBI Taxonomy" id="2794346"/>
    <lineage>
        <taxon>Bacteria</taxon>
        <taxon>Bacillati</taxon>
        <taxon>Bacillota</taxon>
        <taxon>Clostridia</taxon>
        <taxon>Eubacteriales</taxon>
        <taxon>Clostridiaceae</taxon>
        <taxon>Clostridium</taxon>
    </lineage>
</organism>
<dbReference type="AlphaFoldDB" id="A0A949U4S8"/>
<sequence>MNTYYKNINEISIALNYIIDSYWRNEINEKDMIENVNSIIKNNKEKIFTSEGFKAVIIHKCGKKRLELINKVRREDI</sequence>
<gene>
    <name evidence="1" type="ORF">I6U48_26495</name>
</gene>
<name>A0A949U4S8_9CLOT</name>
<dbReference type="Proteomes" id="UP000694308">
    <property type="component" value="Unassembled WGS sequence"/>
</dbReference>